<dbReference type="Pfam" id="PF13802">
    <property type="entry name" value="Gal_mutarotas_2"/>
    <property type="match status" value="1"/>
</dbReference>
<evidence type="ECO:0000259" key="4">
    <source>
        <dbReference type="Pfam" id="PF13802"/>
    </source>
</evidence>
<dbReference type="Gene3D" id="2.60.40.1760">
    <property type="entry name" value="glycosyl hydrolase (family 31)"/>
    <property type="match status" value="1"/>
</dbReference>
<dbReference type="CDD" id="cd14752">
    <property type="entry name" value="GH31_N"/>
    <property type="match status" value="1"/>
</dbReference>
<dbReference type="CDD" id="cd06591">
    <property type="entry name" value="GH31_xylosidase_XylS"/>
    <property type="match status" value="1"/>
</dbReference>
<dbReference type="EMBL" id="QUNO01000033">
    <property type="protein sequence ID" value="REH26384.1"/>
    <property type="molecule type" value="Genomic_DNA"/>
</dbReference>
<accession>A0A3E0GT29</accession>
<gene>
    <name evidence="6" type="ORF">BCF44_1334</name>
</gene>
<evidence type="ECO:0000313" key="6">
    <source>
        <dbReference type="EMBL" id="REH26384.1"/>
    </source>
</evidence>
<keyword evidence="2 6" id="KW-0378">Hydrolase</keyword>
<dbReference type="InterPro" id="IPR025887">
    <property type="entry name" value="Glyco_hydro_31_N_dom"/>
</dbReference>
<dbReference type="SUPFAM" id="SSF74650">
    <property type="entry name" value="Galactose mutarotase-like"/>
    <property type="match status" value="1"/>
</dbReference>
<protein>
    <submittedName>
        <fullName evidence="6">Alpha-D-xyloside xylohydrolase</fullName>
    </submittedName>
</protein>
<evidence type="ECO:0000256" key="2">
    <source>
        <dbReference type="RuleBase" id="RU361185"/>
    </source>
</evidence>
<dbReference type="InterPro" id="IPR000322">
    <property type="entry name" value="Glyco_hydro_31_TIM"/>
</dbReference>
<evidence type="ECO:0000259" key="5">
    <source>
        <dbReference type="Pfam" id="PF21365"/>
    </source>
</evidence>
<dbReference type="InterPro" id="IPR011013">
    <property type="entry name" value="Gal_mutarotase_sf_dom"/>
</dbReference>
<proteinExistence type="inferred from homology"/>
<name>A0A3E0GT29_9PSEU</name>
<dbReference type="OrthoDB" id="176168at2"/>
<sequence>MPDFIRHDGGLELRTPQEVLRIEPWGPHAVRVRAAATAIESDLPGALDTTAPPASGVELTVLDDGSARLVNGRLAVAADTRGRIRFLHAATGRELLADQQPYTAWDPGPRIHSPRGDGSYRIEQHFTAYEGERIFGLGQHLHGRLDQKGLVIDLVQGNRVVAIPFLHSSRGYGLLWHNPAMGRVELAGDTTRWVADSAQQVDYWITAGDTPAEIMAGYADATGHPPLLPEWASGFWQSRLRYRDQEELLAVAREHARRGLPLSVIVCDFFHWPRMGDWRFEPSEWPDPAAMVKELSELGVKLAVSVWPMVEPDSDNYEALRADGLLVRDRRQGGLLTSHWPARGHGTDYQPMALYDATHPRARQLLWQQLSERYRSDGISVFWLDACEPDVSPELAAHAGYAAGPGVQVGNLYALLHAQGVADGLRSVGEDRPLTLIRSAWAGSQRHGVALWSGDIAPTFASLATQIRAGLNVAMSGIPWWHTDIGGFLGGDPDDPAYREVVVRWFQYGTFSPIMRLHGDRVPNQAFSASMSGGPNEVWSYGEEAYAILAAHLRLRERLRPYLTELSGAAHRTGAPPMRPLFFDFPDDERAWTVDDQFLLGPDVLVAPVTEAGARSRPVYLPAGTRWLDPASGDVHDGGVTVDAAAPLEHIPVFLREGAAVAAAFTAD</sequence>
<organism evidence="6 7">
    <name type="scientific">Kutzneria buriramensis</name>
    <dbReference type="NCBI Taxonomy" id="1045776"/>
    <lineage>
        <taxon>Bacteria</taxon>
        <taxon>Bacillati</taxon>
        <taxon>Actinomycetota</taxon>
        <taxon>Actinomycetes</taxon>
        <taxon>Pseudonocardiales</taxon>
        <taxon>Pseudonocardiaceae</taxon>
        <taxon>Kutzneria</taxon>
    </lineage>
</organism>
<feature type="domain" description="Glycoside hydrolase family 31 TIM barrel" evidence="3">
    <location>
        <begin position="225"/>
        <end position="564"/>
    </location>
</feature>
<dbReference type="InterPro" id="IPR048395">
    <property type="entry name" value="Glyco_hydro_31_C"/>
</dbReference>
<dbReference type="SUPFAM" id="SSF51445">
    <property type="entry name" value="(Trans)glycosidases"/>
    <property type="match status" value="1"/>
</dbReference>
<dbReference type="GO" id="GO:0030246">
    <property type="term" value="F:carbohydrate binding"/>
    <property type="evidence" value="ECO:0007669"/>
    <property type="project" value="InterPro"/>
</dbReference>
<reference evidence="6 7" key="1">
    <citation type="submission" date="2018-08" db="EMBL/GenBank/DDBJ databases">
        <title>Genomic Encyclopedia of Archaeal and Bacterial Type Strains, Phase II (KMG-II): from individual species to whole genera.</title>
        <authorList>
            <person name="Goeker M."/>
        </authorList>
    </citation>
    <scope>NUCLEOTIDE SEQUENCE [LARGE SCALE GENOMIC DNA]</scope>
    <source>
        <strain evidence="6 7">DSM 45791</strain>
    </source>
</reference>
<dbReference type="GO" id="GO:0005975">
    <property type="term" value="P:carbohydrate metabolic process"/>
    <property type="evidence" value="ECO:0007669"/>
    <property type="project" value="InterPro"/>
</dbReference>
<keyword evidence="2" id="KW-0326">Glycosidase</keyword>
<dbReference type="InterPro" id="IPR051816">
    <property type="entry name" value="Glycosyl_Hydrolase_31"/>
</dbReference>
<dbReference type="InterPro" id="IPR017853">
    <property type="entry name" value="GH"/>
</dbReference>
<dbReference type="Gene3D" id="3.20.20.80">
    <property type="entry name" value="Glycosidases"/>
    <property type="match status" value="1"/>
</dbReference>
<dbReference type="InterPro" id="IPR013780">
    <property type="entry name" value="Glyco_hydro_b"/>
</dbReference>
<dbReference type="AlphaFoldDB" id="A0A3E0GT29"/>
<dbReference type="PANTHER" id="PTHR43863">
    <property type="entry name" value="HYDROLASE, PUTATIVE (AFU_ORTHOLOGUE AFUA_1G03140)-RELATED"/>
    <property type="match status" value="1"/>
</dbReference>
<evidence type="ECO:0000259" key="3">
    <source>
        <dbReference type="Pfam" id="PF01055"/>
    </source>
</evidence>
<evidence type="ECO:0000313" key="7">
    <source>
        <dbReference type="Proteomes" id="UP000256269"/>
    </source>
</evidence>
<dbReference type="SUPFAM" id="SSF51011">
    <property type="entry name" value="Glycosyl hydrolase domain"/>
    <property type="match status" value="1"/>
</dbReference>
<feature type="domain" description="Glycosyl hydrolase family 31 C-terminal" evidence="5">
    <location>
        <begin position="574"/>
        <end position="660"/>
    </location>
</feature>
<comment type="similarity">
    <text evidence="1 2">Belongs to the glycosyl hydrolase 31 family.</text>
</comment>
<comment type="caution">
    <text evidence="6">The sequence shown here is derived from an EMBL/GenBank/DDBJ whole genome shotgun (WGS) entry which is preliminary data.</text>
</comment>
<dbReference type="Proteomes" id="UP000256269">
    <property type="component" value="Unassembled WGS sequence"/>
</dbReference>
<dbReference type="Pfam" id="PF21365">
    <property type="entry name" value="Glyco_hydro_31_3rd"/>
    <property type="match status" value="1"/>
</dbReference>
<dbReference type="GO" id="GO:0004553">
    <property type="term" value="F:hydrolase activity, hydrolyzing O-glycosyl compounds"/>
    <property type="evidence" value="ECO:0007669"/>
    <property type="project" value="InterPro"/>
</dbReference>
<dbReference type="Gene3D" id="2.60.40.1180">
    <property type="entry name" value="Golgi alpha-mannosidase II"/>
    <property type="match status" value="1"/>
</dbReference>
<dbReference type="PANTHER" id="PTHR43863:SF2">
    <property type="entry name" value="MALTASE-GLUCOAMYLASE"/>
    <property type="match status" value="1"/>
</dbReference>
<evidence type="ECO:0000256" key="1">
    <source>
        <dbReference type="ARBA" id="ARBA00007806"/>
    </source>
</evidence>
<keyword evidence="7" id="KW-1185">Reference proteome</keyword>
<feature type="domain" description="Glycoside hydrolase family 31 N-terminal" evidence="4">
    <location>
        <begin position="21"/>
        <end position="182"/>
    </location>
</feature>
<dbReference type="RefSeq" id="WP_116181940.1">
    <property type="nucleotide sequence ID" value="NZ_CP144375.1"/>
</dbReference>
<dbReference type="Pfam" id="PF01055">
    <property type="entry name" value="Glyco_hydro_31_2nd"/>
    <property type="match status" value="1"/>
</dbReference>